<name>A0A0P0Z9R9_9HYPH</name>
<accession>A0A0P0Z9R9</accession>
<protein>
    <submittedName>
        <fullName evidence="1">Uncharacterized protein</fullName>
    </submittedName>
</protein>
<reference evidence="1" key="1">
    <citation type="journal article" date="2015" name="Proc. Natl. Acad. Sci. U.S.A.">
        <title>Bacterial clade with the ribosomal RNA operon on a small plasmid rather than the chromosome.</title>
        <authorList>
            <person name="Anda M."/>
            <person name="Ohtsubo Y."/>
            <person name="Okubo T."/>
            <person name="Sugawara M."/>
            <person name="Nagata Y."/>
            <person name="Tsuda M."/>
            <person name="Minamisawa K."/>
            <person name="Mitsui H."/>
        </authorList>
    </citation>
    <scope>NUCLEOTIDE SEQUENCE</scope>
    <source>
        <strain evidence="1">DSM 15513</strain>
    </source>
</reference>
<dbReference type="EMBL" id="LC066397">
    <property type="protein sequence ID" value="BAT31059.1"/>
    <property type="molecule type" value="Genomic_DNA"/>
</dbReference>
<dbReference type="AlphaFoldDB" id="A0A0P0Z9R9"/>
<organism evidence="1">
    <name type="scientific">Fulvimarina pelagi</name>
    <dbReference type="NCBI Taxonomy" id="217511"/>
    <lineage>
        <taxon>Bacteria</taxon>
        <taxon>Pseudomonadati</taxon>
        <taxon>Pseudomonadota</taxon>
        <taxon>Alphaproteobacteria</taxon>
        <taxon>Hyphomicrobiales</taxon>
        <taxon>Aurantimonadaceae</taxon>
        <taxon>Fulvimarina</taxon>
    </lineage>
</organism>
<sequence>MSLPADMDLRSAMKTKMEPKRISAAVAFVLGSLKASGSANDRKVTQRLSVWLTKRADGCLCTTRFRSRARQSAAFIVSTIAFCLHASSFAIADEAWVLSDGSEVIYETDIGDTAVLTYDYRGSRVRLYLPGLSLSSGGRGTFYGYWIEPDRDSYCGAELTGPDGARSSSWGRAVVSFDRPSFPSGWTAELGRCFEEPRGSVRADAIYGDVVVTPHRP</sequence>
<proteinExistence type="predicted"/>
<evidence type="ECO:0000313" key="1">
    <source>
        <dbReference type="EMBL" id="BAT31059.1"/>
    </source>
</evidence>